<feature type="domain" description="NusG-like N-terminal" evidence="8">
    <location>
        <begin position="2"/>
        <end position="110"/>
    </location>
</feature>
<comment type="similarity">
    <text evidence="5 7">Belongs to the NusG family.</text>
</comment>
<evidence type="ECO:0000313" key="11">
    <source>
        <dbReference type="Proteomes" id="UP000008130"/>
    </source>
</evidence>
<gene>
    <name evidence="5" type="primary">nusG</name>
    <name evidence="10" type="ordered locus">SL003B_1725</name>
</gene>
<sequence length="176" mass="19970">MAKRWYIVHAYSNFEKKVADSIREKAAQKGLSDLFEEILVPMEKVVEVRRGRKVDAERKFFPGYVLVKMEMTDEAFHLIKNTPKVTGFLGTDQKPMPISESEAQRILHQVQEGVERPKPSISFEVGEQVRVSDGPFASFSGLVEEVDDERARLKVAVSIFGRATPVELEFGQVDKI</sequence>
<dbReference type="PANTHER" id="PTHR30265">
    <property type="entry name" value="RHO-INTERACTING TRANSCRIPTION TERMINATION FACTOR NUSG"/>
    <property type="match status" value="1"/>
</dbReference>
<dbReference type="InterPro" id="IPR005824">
    <property type="entry name" value="KOW"/>
</dbReference>
<evidence type="ECO:0000256" key="1">
    <source>
        <dbReference type="ARBA" id="ARBA00022472"/>
    </source>
</evidence>
<proteinExistence type="inferred from homology"/>
<evidence type="ECO:0000256" key="3">
    <source>
        <dbReference type="ARBA" id="ARBA00023015"/>
    </source>
</evidence>
<dbReference type="SUPFAM" id="SSF82679">
    <property type="entry name" value="N-utilization substance G protein NusG, N-terminal domain"/>
    <property type="match status" value="1"/>
</dbReference>
<keyword evidence="2 5" id="KW-0889">Transcription antitermination</keyword>
<dbReference type="OrthoDB" id="9809075at2"/>
<accession>F2J5R9</accession>
<dbReference type="HOGENOM" id="CLU_067287_1_0_5"/>
<dbReference type="SMART" id="SM00739">
    <property type="entry name" value="KOW"/>
    <property type="match status" value="1"/>
</dbReference>
<evidence type="ECO:0000259" key="8">
    <source>
        <dbReference type="SMART" id="SM00738"/>
    </source>
</evidence>
<dbReference type="InterPro" id="IPR015869">
    <property type="entry name" value="Transcrpt_antiterm_NusG_bac_CS"/>
</dbReference>
<dbReference type="GO" id="GO:0032784">
    <property type="term" value="P:regulation of DNA-templated transcription elongation"/>
    <property type="evidence" value="ECO:0007669"/>
    <property type="project" value="InterPro"/>
</dbReference>
<reference evidence="10 11" key="1">
    <citation type="journal article" date="2011" name="J. Bacteriol.">
        <title>Complete genome sequence of Polymorphum gilvum SL003B-26A1T, a crude oil-degrading bacterium from oil-polluted saline soil.</title>
        <authorList>
            <person name="Li S.G."/>
            <person name="Tang Y.Q."/>
            <person name="Nie Y."/>
            <person name="Cai M."/>
            <person name="Wu X.L."/>
        </authorList>
    </citation>
    <scope>NUCLEOTIDE SEQUENCE [LARGE SCALE GENOMIC DNA]</scope>
    <source>
        <strain evidence="11">LMG 25793 / CGMCC 1.9160 / SL003B-26A1</strain>
    </source>
</reference>
<dbReference type="FunFam" id="3.30.70.940:FF:000002">
    <property type="entry name" value="Transcription termination/antitermination protein NusG"/>
    <property type="match status" value="1"/>
</dbReference>
<dbReference type="SUPFAM" id="SSF50104">
    <property type="entry name" value="Translation proteins SH3-like domain"/>
    <property type="match status" value="1"/>
</dbReference>
<dbReference type="Pfam" id="PF00467">
    <property type="entry name" value="KOW"/>
    <property type="match status" value="1"/>
</dbReference>
<dbReference type="CDD" id="cd09891">
    <property type="entry name" value="NGN_Bact_1"/>
    <property type="match status" value="1"/>
</dbReference>
<dbReference type="SMART" id="SM00738">
    <property type="entry name" value="NGN"/>
    <property type="match status" value="1"/>
</dbReference>
<evidence type="ECO:0000256" key="4">
    <source>
        <dbReference type="ARBA" id="ARBA00023163"/>
    </source>
</evidence>
<dbReference type="Gene3D" id="3.30.70.940">
    <property type="entry name" value="NusG, N-terminal domain"/>
    <property type="match status" value="1"/>
</dbReference>
<dbReference type="InterPro" id="IPR014722">
    <property type="entry name" value="Rib_uL2_dom2"/>
</dbReference>
<evidence type="ECO:0000256" key="6">
    <source>
        <dbReference type="NCBIfam" id="TIGR00922"/>
    </source>
</evidence>
<evidence type="ECO:0000256" key="5">
    <source>
        <dbReference type="HAMAP-Rule" id="MF_00948"/>
    </source>
</evidence>
<dbReference type="PANTHER" id="PTHR30265:SF2">
    <property type="entry name" value="TRANSCRIPTION TERMINATION_ANTITERMINATION PROTEIN NUSG"/>
    <property type="match status" value="1"/>
</dbReference>
<dbReference type="InterPro" id="IPR043425">
    <property type="entry name" value="NusG-like"/>
</dbReference>
<dbReference type="STRING" id="991905.SL003B_1725"/>
<dbReference type="EMBL" id="CP002568">
    <property type="protein sequence ID" value="ADZ70152.1"/>
    <property type="molecule type" value="Genomic_DNA"/>
</dbReference>
<dbReference type="Pfam" id="PF02357">
    <property type="entry name" value="NusG"/>
    <property type="match status" value="1"/>
</dbReference>
<keyword evidence="1 5" id="KW-0806">Transcription termination</keyword>
<keyword evidence="11" id="KW-1185">Reference proteome</keyword>
<dbReference type="InterPro" id="IPR001062">
    <property type="entry name" value="Transcrpt_antiterm_NusG"/>
</dbReference>
<dbReference type="HAMAP" id="MF_00948">
    <property type="entry name" value="NusG"/>
    <property type="match status" value="1"/>
</dbReference>
<dbReference type="InterPro" id="IPR036735">
    <property type="entry name" value="NGN_dom_sf"/>
</dbReference>
<dbReference type="AlphaFoldDB" id="F2J5R9"/>
<dbReference type="KEGG" id="pgv:SL003B_1725"/>
<keyword evidence="3 5" id="KW-0805">Transcription regulation</keyword>
<dbReference type="GO" id="GO:0006353">
    <property type="term" value="P:DNA-templated transcription termination"/>
    <property type="evidence" value="ECO:0007669"/>
    <property type="project" value="UniProtKB-UniRule"/>
</dbReference>
<dbReference type="InterPro" id="IPR006645">
    <property type="entry name" value="NGN-like_dom"/>
</dbReference>
<dbReference type="InterPro" id="IPR047050">
    <property type="entry name" value="NGN"/>
</dbReference>
<dbReference type="FunFam" id="2.30.30.30:FF:000002">
    <property type="entry name" value="Transcription termination/antitermination factor NusG"/>
    <property type="match status" value="1"/>
</dbReference>
<keyword evidence="4 5" id="KW-0804">Transcription</keyword>
<dbReference type="InterPro" id="IPR008991">
    <property type="entry name" value="Translation_prot_SH3-like_sf"/>
</dbReference>
<protein>
    <recommendedName>
        <fullName evidence="5 6">Transcription termination/antitermination protein NusG</fullName>
    </recommendedName>
</protein>
<dbReference type="GO" id="GO:0005829">
    <property type="term" value="C:cytosol"/>
    <property type="evidence" value="ECO:0007669"/>
    <property type="project" value="UniProtKB-ARBA"/>
</dbReference>
<name>F2J5R9_POLGS</name>
<dbReference type="PROSITE" id="PS01014">
    <property type="entry name" value="NUSG"/>
    <property type="match status" value="1"/>
</dbReference>
<evidence type="ECO:0000256" key="2">
    <source>
        <dbReference type="ARBA" id="ARBA00022814"/>
    </source>
</evidence>
<dbReference type="Gene3D" id="2.30.30.30">
    <property type="match status" value="1"/>
</dbReference>
<organism evidence="10 11">
    <name type="scientific">Polymorphum gilvum (strain LMG 25793 / CGMCC 1.9160 / SL003B-26A1)</name>
    <dbReference type="NCBI Taxonomy" id="991905"/>
    <lineage>
        <taxon>Bacteria</taxon>
        <taxon>Pseudomonadati</taxon>
        <taxon>Pseudomonadota</taxon>
        <taxon>Alphaproteobacteria</taxon>
        <taxon>Rhodobacterales</taxon>
        <taxon>Paracoccaceae</taxon>
        <taxon>Polymorphum</taxon>
    </lineage>
</organism>
<evidence type="ECO:0000256" key="7">
    <source>
        <dbReference type="RuleBase" id="RU000538"/>
    </source>
</evidence>
<comment type="function">
    <text evidence="5 7">Participates in transcription elongation, termination and antitermination.</text>
</comment>
<evidence type="ECO:0000313" key="10">
    <source>
        <dbReference type="EMBL" id="ADZ70152.1"/>
    </source>
</evidence>
<feature type="domain" description="KOW" evidence="9">
    <location>
        <begin position="122"/>
        <end position="149"/>
    </location>
</feature>
<dbReference type="Proteomes" id="UP000008130">
    <property type="component" value="Chromosome"/>
</dbReference>
<dbReference type="RefSeq" id="WP_013652470.1">
    <property type="nucleotide sequence ID" value="NC_015259.1"/>
</dbReference>
<dbReference type="CDD" id="cd06091">
    <property type="entry name" value="KOW_NusG"/>
    <property type="match status" value="1"/>
</dbReference>
<dbReference type="eggNOG" id="COG0250">
    <property type="taxonomic scope" value="Bacteria"/>
</dbReference>
<evidence type="ECO:0000259" key="9">
    <source>
        <dbReference type="SMART" id="SM00739"/>
    </source>
</evidence>
<dbReference type="GO" id="GO:0031564">
    <property type="term" value="P:transcription antitermination"/>
    <property type="evidence" value="ECO:0007669"/>
    <property type="project" value="UniProtKB-UniRule"/>
</dbReference>
<dbReference type="NCBIfam" id="TIGR00922">
    <property type="entry name" value="nusG"/>
    <property type="match status" value="1"/>
</dbReference>
<dbReference type="PRINTS" id="PR00338">
    <property type="entry name" value="NUSGTNSCPFCT"/>
</dbReference>
<dbReference type="GO" id="GO:0006354">
    <property type="term" value="P:DNA-templated transcription elongation"/>
    <property type="evidence" value="ECO:0007669"/>
    <property type="project" value="UniProtKB-UniRule"/>
</dbReference>
<dbReference type="PATRIC" id="fig|991905.3.peg.1768"/>